<sequence>MRKQLTMTTAMAAALLALPACSSRNDEWEAVTADRDTAVCVDKDGKRVDDRQCNPQARGAYGGGGMSSAFLWYYLGRNAAVPFYGDSISDRRFAGHGSYTPAQGVRYAEAPRASRMTRSQAVSRGGLGSRGRSFGSGRS</sequence>
<proteinExistence type="predicted"/>
<dbReference type="EMBL" id="JACIJF010000030">
    <property type="protein sequence ID" value="MBB5712901.1"/>
    <property type="molecule type" value="Genomic_DNA"/>
</dbReference>
<feature type="chain" id="PRO_5033009057" description="Lipoprotein" evidence="2">
    <location>
        <begin position="23"/>
        <end position="139"/>
    </location>
</feature>
<organism evidence="3 4">
    <name type="scientific">Sphingomonas xinjiangensis</name>
    <dbReference type="NCBI Taxonomy" id="643568"/>
    <lineage>
        <taxon>Bacteria</taxon>
        <taxon>Pseudomonadati</taxon>
        <taxon>Pseudomonadota</taxon>
        <taxon>Alphaproteobacteria</taxon>
        <taxon>Sphingomonadales</taxon>
        <taxon>Sphingomonadaceae</taxon>
        <taxon>Sphingomonas</taxon>
    </lineage>
</organism>
<name>A0A840YT63_9SPHN</name>
<evidence type="ECO:0000256" key="1">
    <source>
        <dbReference type="SAM" id="MobiDB-lite"/>
    </source>
</evidence>
<protein>
    <recommendedName>
        <fullName evidence="5">Lipoprotein</fullName>
    </recommendedName>
</protein>
<dbReference type="RefSeq" id="WP_184091771.1">
    <property type="nucleotide sequence ID" value="NZ_JACIJF010000030.1"/>
</dbReference>
<comment type="caution">
    <text evidence="3">The sequence shown here is derived from an EMBL/GenBank/DDBJ whole genome shotgun (WGS) entry which is preliminary data.</text>
</comment>
<evidence type="ECO:0000313" key="4">
    <source>
        <dbReference type="Proteomes" id="UP000527143"/>
    </source>
</evidence>
<dbReference type="Proteomes" id="UP000527143">
    <property type="component" value="Unassembled WGS sequence"/>
</dbReference>
<evidence type="ECO:0000313" key="3">
    <source>
        <dbReference type="EMBL" id="MBB5712901.1"/>
    </source>
</evidence>
<dbReference type="AlphaFoldDB" id="A0A840YT63"/>
<accession>A0A840YT63</accession>
<evidence type="ECO:0008006" key="5">
    <source>
        <dbReference type="Google" id="ProtNLM"/>
    </source>
</evidence>
<evidence type="ECO:0000256" key="2">
    <source>
        <dbReference type="SAM" id="SignalP"/>
    </source>
</evidence>
<feature type="region of interest" description="Disordered" evidence="1">
    <location>
        <begin position="106"/>
        <end position="139"/>
    </location>
</feature>
<keyword evidence="4" id="KW-1185">Reference proteome</keyword>
<keyword evidence="2" id="KW-0732">Signal</keyword>
<reference evidence="3 4" key="1">
    <citation type="submission" date="2020-08" db="EMBL/GenBank/DDBJ databases">
        <title>Genomic Encyclopedia of Type Strains, Phase IV (KMG-IV): sequencing the most valuable type-strain genomes for metagenomic binning, comparative biology and taxonomic classification.</title>
        <authorList>
            <person name="Goeker M."/>
        </authorList>
    </citation>
    <scope>NUCLEOTIDE SEQUENCE [LARGE SCALE GENOMIC DNA]</scope>
    <source>
        <strain evidence="3 4">DSM 26736</strain>
    </source>
</reference>
<gene>
    <name evidence="3" type="ORF">FHT02_004163</name>
</gene>
<feature type="signal peptide" evidence="2">
    <location>
        <begin position="1"/>
        <end position="22"/>
    </location>
</feature>
<feature type="compositionally biased region" description="Low complexity" evidence="1">
    <location>
        <begin position="130"/>
        <end position="139"/>
    </location>
</feature>